<evidence type="ECO:0000313" key="8">
    <source>
        <dbReference type="Proteomes" id="UP000092461"/>
    </source>
</evidence>
<feature type="domain" description="Ig-like" evidence="4">
    <location>
        <begin position="1"/>
        <end position="92"/>
    </location>
</feature>
<dbReference type="SUPFAM" id="SSF48726">
    <property type="entry name" value="Immunoglobulin"/>
    <property type="match status" value="3"/>
</dbReference>
<feature type="region of interest" description="Disordered" evidence="2">
    <location>
        <begin position="1681"/>
        <end position="1702"/>
    </location>
</feature>
<dbReference type="Gene3D" id="2.60.40.10">
    <property type="entry name" value="Immunoglobulins"/>
    <property type="match status" value="10"/>
</dbReference>
<evidence type="ECO:0000256" key="1">
    <source>
        <dbReference type="ARBA" id="ARBA00022737"/>
    </source>
</evidence>
<dbReference type="VEuPathDB" id="VectorBase:LLONM1_005691"/>
<feature type="domain" description="Fibronectin type-III" evidence="5">
    <location>
        <begin position="779"/>
        <end position="873"/>
    </location>
</feature>
<dbReference type="Pfam" id="PF01682">
    <property type="entry name" value="DB"/>
    <property type="match status" value="5"/>
</dbReference>
<feature type="domain" description="Fibronectin type-III" evidence="5">
    <location>
        <begin position="244"/>
        <end position="345"/>
    </location>
</feature>
<evidence type="ECO:0000256" key="3">
    <source>
        <dbReference type="SAM" id="Phobius"/>
    </source>
</evidence>
<dbReference type="GO" id="GO:0009653">
    <property type="term" value="P:anatomical structure morphogenesis"/>
    <property type="evidence" value="ECO:0007669"/>
    <property type="project" value="UniProtKB-ARBA"/>
</dbReference>
<dbReference type="InterPro" id="IPR003598">
    <property type="entry name" value="Ig_sub2"/>
</dbReference>
<dbReference type="PANTHER" id="PTHR13817">
    <property type="entry name" value="TITIN"/>
    <property type="match status" value="1"/>
</dbReference>
<dbReference type="EMBL" id="AJWK01004270">
    <property type="status" value="NOT_ANNOTATED_CDS"/>
    <property type="molecule type" value="Genomic_DNA"/>
</dbReference>
<keyword evidence="3" id="KW-0812">Transmembrane</keyword>
<feature type="transmembrane region" description="Helical" evidence="3">
    <location>
        <begin position="1268"/>
        <end position="1288"/>
    </location>
</feature>
<reference evidence="6" key="2">
    <citation type="journal article" date="2020" name="BMC">
        <title>Leishmania infection induces a limited differential gene expression in the sand fly midgut.</title>
        <authorList>
            <person name="Coutinho-Abreu I.V."/>
            <person name="Serafim T.D."/>
            <person name="Meneses C."/>
            <person name="Kamhawi S."/>
            <person name="Oliveira F."/>
            <person name="Valenzuela J.G."/>
        </authorList>
    </citation>
    <scope>NUCLEOTIDE SEQUENCE</scope>
    <source>
        <strain evidence="6">Jacobina</strain>
        <tissue evidence="6">Midgut</tissue>
    </source>
</reference>
<evidence type="ECO:0000259" key="4">
    <source>
        <dbReference type="PROSITE" id="PS50835"/>
    </source>
</evidence>
<dbReference type="SMART" id="SM00409">
    <property type="entry name" value="IG"/>
    <property type="match status" value="3"/>
</dbReference>
<reference evidence="8" key="1">
    <citation type="submission" date="2012-05" db="EMBL/GenBank/DDBJ databases">
        <title>Whole Genome Assembly of Lutzomyia longipalpis.</title>
        <authorList>
            <person name="Richards S."/>
            <person name="Qu C."/>
            <person name="Dillon R."/>
            <person name="Worley K."/>
            <person name="Scherer S."/>
            <person name="Batterton M."/>
            <person name="Taylor A."/>
            <person name="Hawes A."/>
            <person name="Hernandez B."/>
            <person name="Kovar C."/>
            <person name="Mandapat C."/>
            <person name="Pham C."/>
            <person name="Qu C."/>
            <person name="Jing C."/>
            <person name="Bess C."/>
            <person name="Bandaranaike D."/>
            <person name="Ngo D."/>
            <person name="Ongeri F."/>
            <person name="Arias F."/>
            <person name="Lara F."/>
            <person name="Weissenberger G."/>
            <person name="Kamau G."/>
            <person name="Han H."/>
            <person name="Shen H."/>
            <person name="Dinh H."/>
            <person name="Khalil I."/>
            <person name="Jones J."/>
            <person name="Shafer J."/>
            <person name="Jayaseelan J."/>
            <person name="Quiroz J."/>
            <person name="Blankenburg K."/>
            <person name="Nguyen L."/>
            <person name="Jackson L."/>
            <person name="Francisco L."/>
            <person name="Tang L.-Y."/>
            <person name="Pu L.-L."/>
            <person name="Perales L."/>
            <person name="Lorensuhewa L."/>
            <person name="Munidasa M."/>
            <person name="Coyle M."/>
            <person name="Taylor M."/>
            <person name="Puazo M."/>
            <person name="Firestine M."/>
            <person name="Scheel M."/>
            <person name="Javaid M."/>
            <person name="Wang M."/>
            <person name="Li M."/>
            <person name="Tabassum N."/>
            <person name="Saada N."/>
            <person name="Osuji N."/>
            <person name="Aqrawi P."/>
            <person name="Fu Q."/>
            <person name="Thornton R."/>
            <person name="Raj R."/>
            <person name="Goodspeed R."/>
            <person name="Mata R."/>
            <person name="Najjar R."/>
            <person name="Gubbala S."/>
            <person name="Lee S."/>
            <person name="Denson S."/>
            <person name="Patil S."/>
            <person name="Macmil S."/>
            <person name="Qi S."/>
            <person name="Matskevitch T."/>
            <person name="Palculict T."/>
            <person name="Mathew T."/>
            <person name="Vee V."/>
            <person name="Velamala V."/>
            <person name="Korchina V."/>
            <person name="Cai W."/>
            <person name="Liu W."/>
            <person name="Dai W."/>
            <person name="Zou X."/>
            <person name="Zhu Y."/>
            <person name="Zhang Y."/>
            <person name="Wu Y.-Q."/>
            <person name="Xin Y."/>
            <person name="Nazarath L."/>
            <person name="Kovar C."/>
            <person name="Han Y."/>
            <person name="Muzny D."/>
            <person name="Gibbs R."/>
        </authorList>
    </citation>
    <scope>NUCLEOTIDE SEQUENCE [LARGE SCALE GENOMIC DNA]</scope>
    <source>
        <strain evidence="8">Jacobina</strain>
    </source>
</reference>
<dbReference type="EMBL" id="AJWK01004268">
    <property type="status" value="NOT_ANNOTATED_CDS"/>
    <property type="molecule type" value="Genomic_DNA"/>
</dbReference>
<dbReference type="SMART" id="SM00408">
    <property type="entry name" value="IGc2"/>
    <property type="match status" value="4"/>
</dbReference>
<dbReference type="CDD" id="cd00063">
    <property type="entry name" value="FN3"/>
    <property type="match status" value="6"/>
</dbReference>
<accession>A0A1B0CAU0</accession>
<name>A0A1B0CAU0_LUTLO</name>
<reference evidence="7" key="3">
    <citation type="submission" date="2020-05" db="UniProtKB">
        <authorList>
            <consortium name="EnsemblMetazoa"/>
        </authorList>
    </citation>
    <scope>IDENTIFICATION</scope>
    <source>
        <strain evidence="7">Jacobina</strain>
    </source>
</reference>
<evidence type="ECO:0000259" key="5">
    <source>
        <dbReference type="PROSITE" id="PS50853"/>
    </source>
</evidence>
<feature type="transmembrane region" description="Helical" evidence="3">
    <location>
        <begin position="1625"/>
        <end position="1645"/>
    </location>
</feature>
<feature type="domain" description="Fibronectin type-III" evidence="5">
    <location>
        <begin position="466"/>
        <end position="557"/>
    </location>
</feature>
<dbReference type="InterPro" id="IPR036116">
    <property type="entry name" value="FN3_sf"/>
</dbReference>
<keyword evidence="8" id="KW-1185">Reference proteome</keyword>
<dbReference type="InterPro" id="IPR007110">
    <property type="entry name" value="Ig-like_dom"/>
</dbReference>
<feature type="domain" description="Ig-like" evidence="4">
    <location>
        <begin position="964"/>
        <end position="1044"/>
    </location>
</feature>
<dbReference type="InterPro" id="IPR050964">
    <property type="entry name" value="Striated_Muscle_Regulatory"/>
</dbReference>
<dbReference type="PANTHER" id="PTHR13817:SF155">
    <property type="entry name" value="IG-LIKE AND FIBRONECTIN TYPE-III DOMAIN-CONTAINING PROTEIN C25G4.10"/>
    <property type="match status" value="1"/>
</dbReference>
<dbReference type="EnsemblMetazoa" id="LLOJ001152-RA">
    <property type="protein sequence ID" value="LLOJ001152-PA"/>
    <property type="gene ID" value="LLOJ001152"/>
</dbReference>
<proteinExistence type="predicted"/>
<keyword evidence="1" id="KW-0677">Repeat</keyword>
<dbReference type="InterPro" id="IPR013783">
    <property type="entry name" value="Ig-like_fold"/>
</dbReference>
<keyword evidence="3" id="KW-0472">Membrane</keyword>
<dbReference type="SUPFAM" id="SSF49265">
    <property type="entry name" value="Fibronectin type III"/>
    <property type="match status" value="4"/>
</dbReference>
<evidence type="ECO:0000313" key="6">
    <source>
        <dbReference type="EMBL" id="MBC1170514.1"/>
    </source>
</evidence>
<dbReference type="InterPro" id="IPR003599">
    <property type="entry name" value="Ig_sub"/>
</dbReference>
<evidence type="ECO:0000256" key="2">
    <source>
        <dbReference type="SAM" id="MobiDB-lite"/>
    </source>
</evidence>
<organism evidence="7 8">
    <name type="scientific">Lutzomyia longipalpis</name>
    <name type="common">Sand fly</name>
    <dbReference type="NCBI Taxonomy" id="7200"/>
    <lineage>
        <taxon>Eukaryota</taxon>
        <taxon>Metazoa</taxon>
        <taxon>Ecdysozoa</taxon>
        <taxon>Arthropoda</taxon>
        <taxon>Hexapoda</taxon>
        <taxon>Insecta</taxon>
        <taxon>Pterygota</taxon>
        <taxon>Neoptera</taxon>
        <taxon>Endopterygota</taxon>
        <taxon>Diptera</taxon>
        <taxon>Nematocera</taxon>
        <taxon>Psychodoidea</taxon>
        <taxon>Psychodidae</taxon>
        <taxon>Lutzomyia</taxon>
        <taxon>Lutzomyia</taxon>
    </lineage>
</organism>
<dbReference type="Proteomes" id="UP000092461">
    <property type="component" value="Unassembled WGS sequence"/>
</dbReference>
<dbReference type="InterPro" id="IPR013098">
    <property type="entry name" value="Ig_I-set"/>
</dbReference>
<dbReference type="GO" id="GO:0030154">
    <property type="term" value="P:cell differentiation"/>
    <property type="evidence" value="ECO:0007669"/>
    <property type="project" value="UniProtKB-ARBA"/>
</dbReference>
<feature type="domain" description="Fibronectin type-III" evidence="5">
    <location>
        <begin position="1510"/>
        <end position="1611"/>
    </location>
</feature>
<feature type="domain" description="Fibronectin type-III" evidence="5">
    <location>
        <begin position="1153"/>
        <end position="1254"/>
    </location>
</feature>
<dbReference type="Pfam" id="PF13927">
    <property type="entry name" value="Ig_3"/>
    <property type="match status" value="1"/>
</dbReference>
<dbReference type="VEuPathDB" id="VectorBase:LLOJ001152"/>
<dbReference type="InterPro" id="IPR036179">
    <property type="entry name" value="Ig-like_dom_sf"/>
</dbReference>
<protein>
    <submittedName>
        <fullName evidence="6">Putative conserved plasma membrane protein</fullName>
    </submittedName>
</protein>
<evidence type="ECO:0000313" key="7">
    <source>
        <dbReference type="EnsemblMetazoa" id="LLOJ001152-PA"/>
    </source>
</evidence>
<feature type="domain" description="Ig-like" evidence="4">
    <location>
        <begin position="1306"/>
        <end position="1401"/>
    </location>
</feature>
<dbReference type="Pfam" id="PF07679">
    <property type="entry name" value="I-set"/>
    <property type="match status" value="1"/>
</dbReference>
<dbReference type="InterPro" id="IPR002602">
    <property type="entry name" value="DB"/>
</dbReference>
<dbReference type="PROSITE" id="PS50835">
    <property type="entry name" value="IG_LIKE"/>
    <property type="match status" value="3"/>
</dbReference>
<dbReference type="PROSITE" id="PS50853">
    <property type="entry name" value="FN3"/>
    <property type="match status" value="6"/>
</dbReference>
<dbReference type="SMART" id="SM00060">
    <property type="entry name" value="FN3"/>
    <property type="match status" value="6"/>
</dbReference>
<dbReference type="EMBL" id="AJWK01004269">
    <property type="status" value="NOT_ANNOTATED_CDS"/>
    <property type="molecule type" value="Genomic_DNA"/>
</dbReference>
<feature type="domain" description="Fibronectin type-III" evidence="5">
    <location>
        <begin position="668"/>
        <end position="770"/>
    </location>
</feature>
<dbReference type="Pfam" id="PF00041">
    <property type="entry name" value="fn3"/>
    <property type="match status" value="6"/>
</dbReference>
<dbReference type="InterPro" id="IPR003961">
    <property type="entry name" value="FN3_dom"/>
</dbReference>
<keyword evidence="3" id="KW-1133">Transmembrane helix</keyword>
<sequence length="1737" mass="188604">GTGGPTIIGEGSDALLTCVITGSYANDTVLWRKGPNEILSAGINRVTSDKRISILHDDSPKGRTPTGGDVWVLLIRDAKPTDTDVYVCEVNSDPVLRSFHPLRVKNFNSTTNSTSEEEGDASYSAEQTTPVSALVHDFTDCCTAQNVSSKCMGYCTVHNILDGTTGIDPEACEVDFPSIVKCMADGRNHMPCCEKRGVPDLCQDMCRGEYTPFTDLLKSRVSCAAHTLPALQCILLGIQKLPSEPQDVYVEPLSERSLQVGWTAPAKLASTVKSYQVNVSLMHSFDQDWLANDTSALSVTVPGDLDSTVINDLKPFTMYSIVVTANNDYGSSLPSFRIRTLTLESGVAKQKNVAEVPMLPDVRGCCENAGMTHRTCLDRMCDPKKADFTEIPDLMVCAPWANITFSCLANNIDHSPCCKSRGIPDSCLPFCAGTVKTINFNFFKCLQYMSEYSSCLLQGYGVLAGPPSRLKAPLVSAHFAVLEWNAPKVLPDTVTSYHLHLRKLGSGDEYTVIEKSHPPMILEDLEGATYYEAFIVAVNAHGKGGPSPRLVFQTKHAMDDDSPAGGYNLTACCSISGLLPQCMPLCSYDIRMSDLQALAGLCQPQMGVLVKCAAGGRDHSGCCVRRAVPPKCLSLCHGVVSQSSAECLPYAGNVLQCLEEGTGNIPGPVEDLRATSVTNTTISLAWEPSEADANNTEAKVTDYLVQYGKVNNMTMYETIVKLENELNTTETGVDLNNLEPSALYRILVVARGQHGVSLPSAMLLINTSRVDYAAQLFGAPSPPHSLAVAAHSATWVTVSWQPPEFSHPHEPIVYKLYHKSTSSDKFQVVETRLLWTRIMNLKPNSQHVVYVTASGAQGVSLPSETLVAWTDPALPAHVDPPTIHPADMVAEGGSMTVLCLALGNPEPTISLYVGGHLVRQDTSRHMVTVIHNVSTDMEHVSCYADNGYGIPMQASKKVNISYAPRIKASEITLASIGEQVDLKCTVKAKPSPKAMFWRDHDDPDDPSLYTMVLHITKLGGSDVGDYYCHAQNALGSVTRAVSVRMRNTPAVHNISECCISQNVSSACMSACSFYIDIDAVIDRPECIVDFDKLMKCAADGSDHRACCANQDVPRKCLNWCRGESLGNGQLCPVQHTRTIIGCFQSNRDLLPGPPQNLGVTILSNEEVMVRWDPPIKNPQTVEGYRVFWHDVNPSTESLQTTINGLGTSRLDAKETSIRIDGLKQHVMYELVVKAGNHQGASVLTEPLRFTLGDHHVTSASHSTSAGTISGVFAGILAIGLAVSAIFLYKRRKGGHKAANGVAFENPSYLREVNMEHVHQVDLKCTVKAKPSPKAMFWRDHDGRVPVIQGGNYDMSLTTDPDDPSLYTMVLHITKLGGSDVGDYYCHAQNALGSVTRAVSVRMRNTPAVHNISECCISQNVSSACMSACSFYIDIDAVIDRPECIVDFDKLMKCAADGSDHRACCANQDVPRKCLNWCRGESLGNGQLCPVQHTRTIIGCFQSNRDLLPGPPQNLGVTILSNEEVMVRWDPPIKNPQTVEGYRVFWHDVNPSTESLQTTINGLGTSRLDAKETSIRIDGLKQHVMYELVVKAGNHQGASVLTEPLRFTLGDHHVTSASHSTSAGTISGVFAGILAIGLAVSAIFLYKRRKGGHKAANGVAFENPSYLREVNMEHVHIPAVSGDTGTEPGWRQEALQPPTSTTSVEQNAVVPMATEVNPTLYEELKLGHEGVGFKRLVS</sequence>
<dbReference type="EMBL" id="GITU01001811">
    <property type="protein sequence ID" value="MBC1170514.1"/>
    <property type="molecule type" value="Transcribed_RNA"/>
</dbReference>